<proteinExistence type="predicted"/>
<keyword evidence="1" id="KW-0812">Transmembrane</keyword>
<keyword evidence="1" id="KW-1133">Transmembrane helix</keyword>
<dbReference type="EMBL" id="WJHE01000962">
    <property type="protein sequence ID" value="MST34352.1"/>
    <property type="molecule type" value="Genomic_DNA"/>
</dbReference>
<name>A0ABW9QWW3_9ACTN</name>
<feature type="transmembrane region" description="Helical" evidence="1">
    <location>
        <begin position="25"/>
        <end position="42"/>
    </location>
</feature>
<gene>
    <name evidence="2" type="ORF">GHK86_16700</name>
</gene>
<keyword evidence="3" id="KW-1185">Reference proteome</keyword>
<reference evidence="2 3" key="1">
    <citation type="submission" date="2019-11" db="EMBL/GenBank/DDBJ databases">
        <title>Acidiferrimicrobium australis gen. nov., sp. nov., an acidophilic and obligately heterotrophic, member of the Actinobacteria that catalyses dissimilatory oxido- reduction of iron isolated from metal-rich acidic water in Chile.</title>
        <authorList>
            <person name="Gonzalez D."/>
            <person name="Huber K."/>
            <person name="Hedrich S."/>
            <person name="Rojas-Villalobos C."/>
            <person name="Quatrini R."/>
            <person name="Dinamarca M.A."/>
            <person name="Schwarz A."/>
            <person name="Canales C."/>
            <person name="Nancucheo I."/>
        </authorList>
    </citation>
    <scope>NUCLEOTIDE SEQUENCE [LARGE SCALE GENOMIC DNA]</scope>
    <source>
        <strain evidence="2 3">USS-CCA1</strain>
    </source>
</reference>
<organism evidence="2 3">
    <name type="scientific">Acidiferrimicrobium australe</name>
    <dbReference type="NCBI Taxonomy" id="2664430"/>
    <lineage>
        <taxon>Bacteria</taxon>
        <taxon>Bacillati</taxon>
        <taxon>Actinomycetota</taxon>
        <taxon>Acidimicrobiia</taxon>
        <taxon>Acidimicrobiales</taxon>
        <taxon>Acidimicrobiaceae</taxon>
        <taxon>Acidiferrimicrobium</taxon>
    </lineage>
</organism>
<evidence type="ECO:0000256" key="1">
    <source>
        <dbReference type="SAM" id="Phobius"/>
    </source>
</evidence>
<protein>
    <submittedName>
        <fullName evidence="2">Hydrophobic protein</fullName>
    </submittedName>
</protein>
<accession>A0ABW9QWW3</accession>
<dbReference type="Proteomes" id="UP000437736">
    <property type="component" value="Unassembled WGS sequence"/>
</dbReference>
<comment type="caution">
    <text evidence="2">The sequence shown here is derived from an EMBL/GenBank/DDBJ whole genome shotgun (WGS) entry which is preliminary data.</text>
</comment>
<evidence type="ECO:0000313" key="3">
    <source>
        <dbReference type="Proteomes" id="UP000437736"/>
    </source>
</evidence>
<evidence type="ECO:0000313" key="2">
    <source>
        <dbReference type="EMBL" id="MST34352.1"/>
    </source>
</evidence>
<keyword evidence="1" id="KW-0472">Membrane</keyword>
<sequence length="58" mass="6464">MGIILLVLLLALILAGIGAVVHLLWWIAIVVFVFWLVGWAVARGEAAGSGRRRWYGRY</sequence>